<dbReference type="Proteomes" id="UP001141552">
    <property type="component" value="Unassembled WGS sequence"/>
</dbReference>
<evidence type="ECO:0000259" key="2">
    <source>
        <dbReference type="Pfam" id="PF14392"/>
    </source>
</evidence>
<organism evidence="3 4">
    <name type="scientific">Turnera subulata</name>
    <dbReference type="NCBI Taxonomy" id="218843"/>
    <lineage>
        <taxon>Eukaryota</taxon>
        <taxon>Viridiplantae</taxon>
        <taxon>Streptophyta</taxon>
        <taxon>Embryophyta</taxon>
        <taxon>Tracheophyta</taxon>
        <taxon>Spermatophyta</taxon>
        <taxon>Magnoliopsida</taxon>
        <taxon>eudicotyledons</taxon>
        <taxon>Gunneridae</taxon>
        <taxon>Pentapetalae</taxon>
        <taxon>rosids</taxon>
        <taxon>fabids</taxon>
        <taxon>Malpighiales</taxon>
        <taxon>Passifloraceae</taxon>
        <taxon>Turnera</taxon>
    </lineage>
</organism>
<gene>
    <name evidence="3" type="ORF">Tsubulata_037527</name>
</gene>
<dbReference type="AlphaFoldDB" id="A0A9Q0JJT2"/>
<sequence length="132" mass="15054">MCLNQACDELWIRFQHERLGELCCRCGRITHPTSRCLKPSRLREGMEAQVEDIYGLWMRAEEILGKYYPARKQPPSEAQEENGIPEHQQGSRSNPSKEPSACNGPESFMVSSSKKRKTMDLEIQSPTQEAAL</sequence>
<reference evidence="3" key="2">
    <citation type="journal article" date="2023" name="Plants (Basel)">
        <title>Annotation of the Turnera subulata (Passifloraceae) Draft Genome Reveals the S-Locus Evolved after the Divergence of Turneroideae from Passifloroideae in a Stepwise Manner.</title>
        <authorList>
            <person name="Henning P.M."/>
            <person name="Roalson E.H."/>
            <person name="Mir W."/>
            <person name="McCubbin A.G."/>
            <person name="Shore J.S."/>
        </authorList>
    </citation>
    <scope>NUCLEOTIDE SEQUENCE</scope>
    <source>
        <strain evidence="3">F60SS</strain>
    </source>
</reference>
<keyword evidence="4" id="KW-1185">Reference proteome</keyword>
<name>A0A9Q0JJT2_9ROSI</name>
<evidence type="ECO:0000313" key="3">
    <source>
        <dbReference type="EMBL" id="KAJ4845251.1"/>
    </source>
</evidence>
<feature type="region of interest" description="Disordered" evidence="1">
    <location>
        <begin position="70"/>
        <end position="132"/>
    </location>
</feature>
<accession>A0A9Q0JJT2</accession>
<comment type="caution">
    <text evidence="3">The sequence shown here is derived from an EMBL/GenBank/DDBJ whole genome shotgun (WGS) entry which is preliminary data.</text>
</comment>
<proteinExistence type="predicted"/>
<dbReference type="OrthoDB" id="1707487at2759"/>
<dbReference type="Pfam" id="PF14392">
    <property type="entry name" value="zf-CCHC_4"/>
    <property type="match status" value="1"/>
</dbReference>
<reference evidence="3" key="1">
    <citation type="submission" date="2022-02" db="EMBL/GenBank/DDBJ databases">
        <authorList>
            <person name="Henning P.M."/>
            <person name="McCubbin A.G."/>
            <person name="Shore J.S."/>
        </authorList>
    </citation>
    <scope>NUCLEOTIDE SEQUENCE</scope>
    <source>
        <strain evidence="3">F60SS</strain>
        <tissue evidence="3">Leaves</tissue>
    </source>
</reference>
<feature type="compositionally biased region" description="Polar residues" evidence="1">
    <location>
        <begin position="88"/>
        <end position="97"/>
    </location>
</feature>
<dbReference type="EMBL" id="JAKUCV010001735">
    <property type="protein sequence ID" value="KAJ4845251.1"/>
    <property type="molecule type" value="Genomic_DNA"/>
</dbReference>
<dbReference type="InterPro" id="IPR025836">
    <property type="entry name" value="Zn_knuckle_CX2CX4HX4C"/>
</dbReference>
<protein>
    <recommendedName>
        <fullName evidence="2">Zinc knuckle CX2CX4HX4C domain-containing protein</fullName>
    </recommendedName>
</protein>
<feature type="domain" description="Zinc knuckle CX2CX4HX4C" evidence="2">
    <location>
        <begin position="8"/>
        <end position="38"/>
    </location>
</feature>
<evidence type="ECO:0000313" key="4">
    <source>
        <dbReference type="Proteomes" id="UP001141552"/>
    </source>
</evidence>
<evidence type="ECO:0000256" key="1">
    <source>
        <dbReference type="SAM" id="MobiDB-lite"/>
    </source>
</evidence>